<evidence type="ECO:0000256" key="1">
    <source>
        <dbReference type="SAM" id="Phobius"/>
    </source>
</evidence>
<dbReference type="Proteomes" id="UP001610335">
    <property type="component" value="Unassembled WGS sequence"/>
</dbReference>
<gene>
    <name evidence="2" type="ORF">BDW59DRAFT_138965</name>
</gene>
<feature type="transmembrane region" description="Helical" evidence="1">
    <location>
        <begin position="60"/>
        <end position="80"/>
    </location>
</feature>
<proteinExistence type="predicted"/>
<accession>A0ABR4IYY1</accession>
<reference evidence="2 3" key="1">
    <citation type="submission" date="2024-07" db="EMBL/GenBank/DDBJ databases">
        <title>Section-level genome sequencing and comparative genomics of Aspergillus sections Usti and Cavernicolus.</title>
        <authorList>
            <consortium name="Lawrence Berkeley National Laboratory"/>
            <person name="Nybo J.L."/>
            <person name="Vesth T.C."/>
            <person name="Theobald S."/>
            <person name="Frisvad J.C."/>
            <person name="Larsen T.O."/>
            <person name="Kjaerboelling I."/>
            <person name="Rothschild-Mancinelli K."/>
            <person name="Lyhne E.K."/>
            <person name="Kogle M.E."/>
            <person name="Barry K."/>
            <person name="Clum A."/>
            <person name="Na H."/>
            <person name="Ledsgaard L."/>
            <person name="Lin J."/>
            <person name="Lipzen A."/>
            <person name="Kuo A."/>
            <person name="Riley R."/>
            <person name="Mondo S."/>
            <person name="LaButti K."/>
            <person name="Haridas S."/>
            <person name="Pangalinan J."/>
            <person name="Salamov A.A."/>
            <person name="Simmons B.A."/>
            <person name="Magnuson J.K."/>
            <person name="Chen J."/>
            <person name="Drula E."/>
            <person name="Henrissat B."/>
            <person name="Wiebenga A."/>
            <person name="Lubbers R.J."/>
            <person name="Gomes A.C."/>
            <person name="Makela M.R."/>
            <person name="Stajich J."/>
            <person name="Grigoriev I.V."/>
            <person name="Mortensen U.H."/>
            <person name="De vries R.P."/>
            <person name="Baker S.E."/>
            <person name="Andersen M.R."/>
        </authorList>
    </citation>
    <scope>NUCLEOTIDE SEQUENCE [LARGE SCALE GENOMIC DNA]</scope>
    <source>
        <strain evidence="2 3">CBS 600.67</strain>
    </source>
</reference>
<evidence type="ECO:0000313" key="2">
    <source>
        <dbReference type="EMBL" id="KAL2832954.1"/>
    </source>
</evidence>
<keyword evidence="1" id="KW-1133">Transmembrane helix</keyword>
<protein>
    <submittedName>
        <fullName evidence="2">Uncharacterized protein</fullName>
    </submittedName>
</protein>
<keyword evidence="1" id="KW-0812">Transmembrane</keyword>
<dbReference type="EMBL" id="JBFXLS010000005">
    <property type="protein sequence ID" value="KAL2832954.1"/>
    <property type="molecule type" value="Genomic_DNA"/>
</dbReference>
<keyword evidence="3" id="KW-1185">Reference proteome</keyword>
<comment type="caution">
    <text evidence="2">The sequence shown here is derived from an EMBL/GenBank/DDBJ whole genome shotgun (WGS) entry which is preliminary data.</text>
</comment>
<evidence type="ECO:0000313" key="3">
    <source>
        <dbReference type="Proteomes" id="UP001610335"/>
    </source>
</evidence>
<organism evidence="2 3">
    <name type="scientific">Aspergillus cavernicola</name>
    <dbReference type="NCBI Taxonomy" id="176166"/>
    <lineage>
        <taxon>Eukaryota</taxon>
        <taxon>Fungi</taxon>
        <taxon>Dikarya</taxon>
        <taxon>Ascomycota</taxon>
        <taxon>Pezizomycotina</taxon>
        <taxon>Eurotiomycetes</taxon>
        <taxon>Eurotiomycetidae</taxon>
        <taxon>Eurotiales</taxon>
        <taxon>Aspergillaceae</taxon>
        <taxon>Aspergillus</taxon>
        <taxon>Aspergillus subgen. Nidulantes</taxon>
    </lineage>
</organism>
<name>A0ABR4IYY1_9EURO</name>
<sequence length="420" mass="46643">MSRRRASNSESLASPSINEAMAYPFSAMSQNHHQTLPQRRGPIEGPGGRRLTRRVTWRSSTYKLMASLWVLGVLYIVWLIRDIFYIPFSYSSKHTVKANAGDDLLAQYLGHDDCGISSQALYLPPHSSDELYCQTRESLLSSMSNGGRRGFGAPYTSQGCFYHWYTAAEICEILGRFDGITFIGDDSLANAYAGFNILLREDLTQGSLKDWELSSTLHTNCQCDSQFTNTACLSARITSSGDLYSKNGKKETQPPYICSAHTPHIFLPVTTSPAPSKIHDKFKTLLARSSKTEHDREWMGKAKSPIPVIQSLSLSTSYSLPTAINSIEEWLTLAKTSARSTPFLWIGPTAPGHQNPPGNNVHATSWQYSQDTAQVAQNRGIDVLGMYNATMQAESWDGLRYGEKVALMQAMMIINWLAAL</sequence>
<keyword evidence="1" id="KW-0472">Membrane</keyword>